<evidence type="ECO:0000313" key="2">
    <source>
        <dbReference type="Proteomes" id="UP000270468"/>
    </source>
</evidence>
<protein>
    <submittedName>
        <fullName evidence="1">Uncharacterized protein</fullName>
    </submittedName>
</protein>
<accession>A0A3P5X937</accession>
<dbReference type="RefSeq" id="WP_124069547.1">
    <property type="nucleotide sequence ID" value="NZ_CBCRXF010000011.1"/>
</dbReference>
<organism evidence="1 2">
    <name type="scientific">Filibacter tadaridae</name>
    <dbReference type="NCBI Taxonomy" id="2483811"/>
    <lineage>
        <taxon>Bacteria</taxon>
        <taxon>Bacillati</taxon>
        <taxon>Bacillota</taxon>
        <taxon>Bacilli</taxon>
        <taxon>Bacillales</taxon>
        <taxon>Caryophanaceae</taxon>
        <taxon>Filibacter</taxon>
    </lineage>
</organism>
<sequence>MQVSQTDNNIEKISKIDQMDLLLESSSGSLTYTDICTVVQEVFAINLDIASLTPECKMDSASSSSAVIDAHLSGKEMTGSEVRAMILRFFGVNLNGIASLEKTKISLYSKRQWIVQKATDLIVVYTGSDDVDVSVYATDYFKEKTGSAGIPNDLQKALMSLGFTYDEANGSCYYANPTGQAVPDAFKGQTIGAIAESLHNLSTPL</sequence>
<evidence type="ECO:0000313" key="1">
    <source>
        <dbReference type="EMBL" id="VDC24917.1"/>
    </source>
</evidence>
<gene>
    <name evidence="1" type="ORF">FILTAD_01124</name>
</gene>
<dbReference type="EMBL" id="UXAV01000031">
    <property type="protein sequence ID" value="VDC24917.1"/>
    <property type="molecule type" value="Genomic_DNA"/>
</dbReference>
<keyword evidence="2" id="KW-1185">Reference proteome</keyword>
<reference evidence="1 2" key="1">
    <citation type="submission" date="2018-11" db="EMBL/GenBank/DDBJ databases">
        <authorList>
            <person name="Criscuolo A."/>
        </authorList>
    </citation>
    <scope>NUCLEOTIDE SEQUENCE [LARGE SCALE GENOMIC DNA]</scope>
    <source>
        <strain evidence="1">ATB-66</strain>
    </source>
</reference>
<dbReference type="AlphaFoldDB" id="A0A3P5X937"/>
<name>A0A3P5X937_9BACL</name>
<dbReference type="OrthoDB" id="2573403at2"/>
<dbReference type="Proteomes" id="UP000270468">
    <property type="component" value="Unassembled WGS sequence"/>
</dbReference>
<proteinExistence type="predicted"/>